<evidence type="ECO:0000256" key="2">
    <source>
        <dbReference type="ARBA" id="ARBA00022448"/>
    </source>
</evidence>
<dbReference type="PANTHER" id="PTHR32502">
    <property type="entry name" value="N-ACETYLGALACTOSAMINE PERMEASE II COMPONENT-RELATED"/>
    <property type="match status" value="1"/>
</dbReference>
<dbReference type="EMBL" id="JACHHD010000003">
    <property type="protein sequence ID" value="MBB5184337.1"/>
    <property type="molecule type" value="Genomic_DNA"/>
</dbReference>
<keyword evidence="4" id="KW-0762">Sugar transport</keyword>
<keyword evidence="2" id="KW-0813">Transport</keyword>
<dbReference type="Proteomes" id="UP000521313">
    <property type="component" value="Unassembled WGS sequence"/>
</dbReference>
<keyword evidence="8 9" id="KW-0472">Membrane</keyword>
<accession>A0A7W8D1K8</accession>
<evidence type="ECO:0000256" key="5">
    <source>
        <dbReference type="ARBA" id="ARBA00022683"/>
    </source>
</evidence>
<evidence type="ECO:0000256" key="6">
    <source>
        <dbReference type="ARBA" id="ARBA00022692"/>
    </source>
</evidence>
<dbReference type="PANTHER" id="PTHR32502:SF5">
    <property type="entry name" value="N-ACETYLGALACTOSAMINE PERMEASE IID COMPONENT-RELATED"/>
    <property type="match status" value="1"/>
</dbReference>
<dbReference type="PROSITE" id="PS51108">
    <property type="entry name" value="PTS_EIID"/>
    <property type="match status" value="1"/>
</dbReference>
<dbReference type="GO" id="GO:0009401">
    <property type="term" value="P:phosphoenolpyruvate-dependent sugar phosphotransferase system"/>
    <property type="evidence" value="ECO:0007669"/>
    <property type="project" value="UniProtKB-KW"/>
</dbReference>
<evidence type="ECO:0000256" key="7">
    <source>
        <dbReference type="ARBA" id="ARBA00022989"/>
    </source>
</evidence>
<feature type="transmembrane region" description="Helical" evidence="9">
    <location>
        <begin position="141"/>
        <end position="161"/>
    </location>
</feature>
<dbReference type="InterPro" id="IPR004704">
    <property type="entry name" value="PTS_IID_man"/>
</dbReference>
<dbReference type="RefSeq" id="WP_183374235.1">
    <property type="nucleotide sequence ID" value="NZ_CAWVLV010000034.1"/>
</dbReference>
<keyword evidence="5" id="KW-0598">Phosphotransferase system</keyword>
<evidence type="ECO:0000256" key="4">
    <source>
        <dbReference type="ARBA" id="ARBA00022597"/>
    </source>
</evidence>
<keyword evidence="6 9" id="KW-0812">Transmembrane</keyword>
<feature type="transmembrane region" description="Helical" evidence="9">
    <location>
        <begin position="225"/>
        <end position="246"/>
    </location>
</feature>
<organism evidence="10 11">
    <name type="scientific">Faecalicoccus acidiformans</name>
    <dbReference type="NCBI Taxonomy" id="915173"/>
    <lineage>
        <taxon>Bacteria</taxon>
        <taxon>Bacillati</taxon>
        <taxon>Bacillota</taxon>
        <taxon>Erysipelotrichia</taxon>
        <taxon>Erysipelotrichales</taxon>
        <taxon>Erysipelotrichaceae</taxon>
        <taxon>Faecalicoccus</taxon>
    </lineage>
</organism>
<dbReference type="Pfam" id="PF03613">
    <property type="entry name" value="EIID-AGA"/>
    <property type="match status" value="1"/>
</dbReference>
<keyword evidence="3" id="KW-1003">Cell membrane</keyword>
<evidence type="ECO:0000256" key="8">
    <source>
        <dbReference type="ARBA" id="ARBA00023136"/>
    </source>
</evidence>
<evidence type="ECO:0000256" key="3">
    <source>
        <dbReference type="ARBA" id="ARBA00022475"/>
    </source>
</evidence>
<name>A0A7W8D1K8_9FIRM</name>
<evidence type="ECO:0000313" key="11">
    <source>
        <dbReference type="Proteomes" id="UP000521313"/>
    </source>
</evidence>
<dbReference type="AlphaFoldDB" id="A0A7W8D1K8"/>
<protein>
    <submittedName>
        <fullName evidence="10">D-glucosaminate-specific PTS system IID component</fullName>
    </submittedName>
</protein>
<keyword evidence="7 9" id="KW-1133">Transmembrane helix</keyword>
<reference evidence="10 11" key="1">
    <citation type="submission" date="2020-08" db="EMBL/GenBank/DDBJ databases">
        <title>Genomic Encyclopedia of Type Strains, Phase IV (KMG-IV): sequencing the most valuable type-strain genomes for metagenomic binning, comparative biology and taxonomic classification.</title>
        <authorList>
            <person name="Goeker M."/>
        </authorList>
    </citation>
    <scope>NUCLEOTIDE SEQUENCE [LARGE SCALE GENOMIC DNA]</scope>
    <source>
        <strain evidence="10 11">DSM 26963</strain>
    </source>
</reference>
<evidence type="ECO:0000313" key="10">
    <source>
        <dbReference type="EMBL" id="MBB5184337.1"/>
    </source>
</evidence>
<dbReference type="GO" id="GO:0005886">
    <property type="term" value="C:plasma membrane"/>
    <property type="evidence" value="ECO:0007669"/>
    <property type="project" value="UniProtKB-SubCell"/>
</dbReference>
<sequence>MTTDNNKVLTKKDLFTVWNRWYFSTELSNSYDRLQALAFCNASSTILRKLYKNDDEFKEALVRHLEFYNSEGTMGGMVQGIVLSMEEENAVSHAVPGQIITGIKTGLMGPLAGIGDTLVWGTIKPIIYALGCTFALQGNPIGGVFPFLFAIITYIAGWFLLKFGYTLGKDAVMKLMKSGTINTVITGASILGLFMMGALSSSYVSVKTPLVFEFENANPIVLQDILDSIVMGMLPLIAIFGIYFAFTKKKVGYNTVIFSVIIISMIASFFGILG</sequence>
<dbReference type="InterPro" id="IPR050303">
    <property type="entry name" value="GatZ_KbaZ_carbometab"/>
</dbReference>
<feature type="transmembrane region" description="Helical" evidence="9">
    <location>
        <begin position="181"/>
        <end position="205"/>
    </location>
</feature>
<gene>
    <name evidence="10" type="ORF">HNQ43_000375</name>
</gene>
<feature type="transmembrane region" description="Helical" evidence="9">
    <location>
        <begin position="253"/>
        <end position="273"/>
    </location>
</feature>
<evidence type="ECO:0000256" key="1">
    <source>
        <dbReference type="ARBA" id="ARBA00004651"/>
    </source>
</evidence>
<comment type="caution">
    <text evidence="10">The sequence shown here is derived from an EMBL/GenBank/DDBJ whole genome shotgun (WGS) entry which is preliminary data.</text>
</comment>
<comment type="subcellular location">
    <subcellularLocation>
        <location evidence="1">Cell membrane</location>
        <topology evidence="1">Multi-pass membrane protein</topology>
    </subcellularLocation>
</comment>
<evidence type="ECO:0000256" key="9">
    <source>
        <dbReference type="SAM" id="Phobius"/>
    </source>
</evidence>
<proteinExistence type="predicted"/>